<dbReference type="SUPFAM" id="SSF88713">
    <property type="entry name" value="Glycoside hydrolase/deacetylase"/>
    <property type="match status" value="1"/>
</dbReference>
<accession>A0ABT0HRV0</accession>
<sequence length="250" mass="28998">MDFTIRMYTELLQAMQAAGYSFSTLEGFLRNPTPNTLILRHDVDAMPQNSLAFAQIQHSQNIRGVYYFRATSGSWNDRIIRQIADMGHEVGYHYECLTTCKGNKELAILDFKKNLTALRRLAPVSTICMHGSPMSKYDSKDLWKTYSYSDFDIVGEPYLDVDFSKVAYLTDTGRRWDGHKVSVRDKVDAGFNHPFRSTADLIAGLKNKQLSSQVMFTFHPQRWNNNPIYWLQELVFQKTKNVVKQYFYVK</sequence>
<gene>
    <name evidence="1" type="ORF">M0L20_23770</name>
</gene>
<evidence type="ECO:0000313" key="1">
    <source>
        <dbReference type="EMBL" id="MCK8494909.1"/>
    </source>
</evidence>
<comment type="caution">
    <text evidence="1">The sequence shown here is derived from an EMBL/GenBank/DDBJ whole genome shotgun (WGS) entry which is preliminary data.</text>
</comment>
<name>A0ABT0HRV0_9BACT</name>
<proteinExistence type="predicted"/>
<protein>
    <recommendedName>
        <fullName evidence="3">Polysaccharide deacetylase family protein</fullName>
    </recommendedName>
</protein>
<evidence type="ECO:0008006" key="3">
    <source>
        <dbReference type="Google" id="ProtNLM"/>
    </source>
</evidence>
<dbReference type="RefSeq" id="WP_248479528.1">
    <property type="nucleotide sequence ID" value="NZ_JALPRF010000005.1"/>
</dbReference>
<reference evidence="1 2" key="1">
    <citation type="submission" date="2022-04" db="EMBL/GenBank/DDBJ databases">
        <title>Spirosoma sp. strain RP8 genome sequencing and assembly.</title>
        <authorList>
            <person name="Jung Y."/>
        </authorList>
    </citation>
    <scope>NUCLEOTIDE SEQUENCE [LARGE SCALE GENOMIC DNA]</scope>
    <source>
        <strain evidence="1 2">RP8</strain>
    </source>
</reference>
<dbReference type="EMBL" id="JALPRF010000005">
    <property type="protein sequence ID" value="MCK8494909.1"/>
    <property type="molecule type" value="Genomic_DNA"/>
</dbReference>
<keyword evidence="2" id="KW-1185">Reference proteome</keyword>
<evidence type="ECO:0000313" key="2">
    <source>
        <dbReference type="Proteomes" id="UP001202180"/>
    </source>
</evidence>
<dbReference type="InterPro" id="IPR011330">
    <property type="entry name" value="Glyco_hydro/deAcase_b/a-brl"/>
</dbReference>
<organism evidence="1 2">
    <name type="scientific">Spirosoma liriopis</name>
    <dbReference type="NCBI Taxonomy" id="2937440"/>
    <lineage>
        <taxon>Bacteria</taxon>
        <taxon>Pseudomonadati</taxon>
        <taxon>Bacteroidota</taxon>
        <taxon>Cytophagia</taxon>
        <taxon>Cytophagales</taxon>
        <taxon>Cytophagaceae</taxon>
        <taxon>Spirosoma</taxon>
    </lineage>
</organism>
<dbReference type="Proteomes" id="UP001202180">
    <property type="component" value="Unassembled WGS sequence"/>
</dbReference>